<protein>
    <submittedName>
        <fullName evidence="3">General stress protein 18</fullName>
        <ecNumber evidence="3">3.2.-.-</ecNumber>
    </submittedName>
</protein>
<dbReference type="PANTHER" id="PTHR42733:SF12">
    <property type="entry name" value="PROTEINASE"/>
    <property type="match status" value="1"/>
</dbReference>
<proteinExistence type="inferred from homology"/>
<dbReference type="PROSITE" id="PS51276">
    <property type="entry name" value="PEPTIDASE_C56_PFPI"/>
    <property type="match status" value="1"/>
</dbReference>
<dbReference type="InterPro" id="IPR002818">
    <property type="entry name" value="DJ-1/PfpI"/>
</dbReference>
<accession>A0A377G830</accession>
<dbReference type="STRING" id="1094715.GCA_000236165_01383"/>
<organism evidence="3 4">
    <name type="scientific">Fluoribacter dumoffii</name>
    <dbReference type="NCBI Taxonomy" id="463"/>
    <lineage>
        <taxon>Bacteria</taxon>
        <taxon>Pseudomonadati</taxon>
        <taxon>Pseudomonadota</taxon>
        <taxon>Gammaproteobacteria</taxon>
        <taxon>Legionellales</taxon>
        <taxon>Legionellaceae</taxon>
        <taxon>Fluoribacter</taxon>
    </lineage>
</organism>
<dbReference type="EMBL" id="UGGT01000001">
    <property type="protein sequence ID" value="STO20977.1"/>
    <property type="molecule type" value="Genomic_DNA"/>
</dbReference>
<comment type="similarity">
    <text evidence="1">Belongs to the peptidase C56 family.</text>
</comment>
<dbReference type="Gene3D" id="3.40.50.880">
    <property type="match status" value="1"/>
</dbReference>
<dbReference type="SUPFAM" id="SSF52317">
    <property type="entry name" value="Class I glutamine amidotransferase-like"/>
    <property type="match status" value="1"/>
</dbReference>
<dbReference type="Proteomes" id="UP000254554">
    <property type="component" value="Unassembled WGS sequence"/>
</dbReference>
<feature type="domain" description="DJ-1/PfpI" evidence="2">
    <location>
        <begin position="8"/>
        <end position="174"/>
    </location>
</feature>
<keyword evidence="3" id="KW-0378">Hydrolase</keyword>
<dbReference type="AlphaFoldDB" id="A0A377G830"/>
<dbReference type="InterPro" id="IPR029062">
    <property type="entry name" value="Class_I_gatase-like"/>
</dbReference>
<evidence type="ECO:0000313" key="3">
    <source>
        <dbReference type="EMBL" id="STO20977.1"/>
    </source>
</evidence>
<keyword evidence="3" id="KW-0326">Glycosidase</keyword>
<dbReference type="OrthoDB" id="9792284at2"/>
<dbReference type="InterPro" id="IPR006286">
    <property type="entry name" value="C56_PfpI-like"/>
</dbReference>
<dbReference type="GeneID" id="93292358"/>
<gene>
    <name evidence="3" type="primary">yfkM</name>
    <name evidence="3" type="ORF">NCTC11370_01038</name>
</gene>
<dbReference type="PANTHER" id="PTHR42733">
    <property type="entry name" value="DJ-1 PROTEIN"/>
    <property type="match status" value="1"/>
</dbReference>
<dbReference type="NCBIfam" id="TIGR01382">
    <property type="entry name" value="PfpI"/>
    <property type="match status" value="1"/>
</dbReference>
<dbReference type="RefSeq" id="WP_010653261.1">
    <property type="nucleotide sequence ID" value="NZ_JAPHOO010000001.1"/>
</dbReference>
<dbReference type="EC" id="3.2.-.-" evidence="3"/>
<evidence type="ECO:0000259" key="2">
    <source>
        <dbReference type="Pfam" id="PF01965"/>
    </source>
</evidence>
<reference evidence="3 4" key="1">
    <citation type="submission" date="2018-06" db="EMBL/GenBank/DDBJ databases">
        <authorList>
            <consortium name="Pathogen Informatics"/>
            <person name="Doyle S."/>
        </authorList>
    </citation>
    <scope>NUCLEOTIDE SEQUENCE [LARGE SCALE GENOMIC DNA]</scope>
    <source>
        <strain evidence="3 4">NCTC11370</strain>
    </source>
</reference>
<name>A0A377G830_9GAMM</name>
<dbReference type="Pfam" id="PF01965">
    <property type="entry name" value="DJ-1_PfpI"/>
    <property type="match status" value="1"/>
</dbReference>
<keyword evidence="4" id="KW-1185">Reference proteome</keyword>
<evidence type="ECO:0000313" key="4">
    <source>
        <dbReference type="Proteomes" id="UP000254554"/>
    </source>
</evidence>
<dbReference type="GO" id="GO:0016798">
    <property type="term" value="F:hydrolase activity, acting on glycosyl bonds"/>
    <property type="evidence" value="ECO:0007669"/>
    <property type="project" value="UniProtKB-KW"/>
</dbReference>
<sequence length="182" mass="20382">MNSLNGFKVAILLTDGFEQVEMVKPRKALEDEGAQTFLISNKSKVQGWNHADKADSFDVDVLLEHADPKEFDALLLPGGVMNPDTLRMLPKAVEFTKKINEQQKPIAAICHGPWLLINAQAVKDRRITSWPSVKTDLINAGGVWIDQPVVQDGNLITSRKPDDLPEFNEALIKQFSDFNHKH</sequence>
<evidence type="ECO:0000256" key="1">
    <source>
        <dbReference type="ARBA" id="ARBA00008542"/>
    </source>
</evidence>
<dbReference type="CDD" id="cd03134">
    <property type="entry name" value="GATase1_PfpI_like"/>
    <property type="match status" value="1"/>
</dbReference>